<evidence type="ECO:0000313" key="2">
    <source>
        <dbReference type="Proteomes" id="UP000317951"/>
    </source>
</evidence>
<evidence type="ECO:0000313" key="1">
    <source>
        <dbReference type="EMBL" id="TWS07246.1"/>
    </source>
</evidence>
<dbReference type="EMBL" id="VFET01000001">
    <property type="protein sequence ID" value="TWS07246.1"/>
    <property type="molecule type" value="Genomic_DNA"/>
</dbReference>
<name>A0A5C5QQ58_9PSED</name>
<sequence>MALRPTRTTNRHGWVWVYKKIRRFGFSPLTASYRASLYIVRGDTGTFRFKNGWEKFRFRR</sequence>
<accession>A0A5C5QQ58</accession>
<reference evidence="1 2" key="1">
    <citation type="submission" date="2019-06" db="EMBL/GenBank/DDBJ databases">
        <title>Pseudomonas bimorpha sp. nov. isolated from bovine raw milk and skim milk concentrate.</title>
        <authorList>
            <person name="Hofmann K."/>
            <person name="Huptas C."/>
            <person name="Doll E."/>
            <person name="Scherer S."/>
            <person name="Wenning M."/>
        </authorList>
    </citation>
    <scope>NUCLEOTIDE SEQUENCE [LARGE SCALE GENOMIC DNA]</scope>
    <source>
        <strain evidence="1 2">DSM 17835</strain>
    </source>
</reference>
<dbReference type="AlphaFoldDB" id="A0A5C5QQ58"/>
<gene>
    <name evidence="1" type="ORF">FIV36_00385</name>
</gene>
<organism evidence="1 2">
    <name type="scientific">Pseudomonas extremaustralis</name>
    <dbReference type="NCBI Taxonomy" id="359110"/>
    <lineage>
        <taxon>Bacteria</taxon>
        <taxon>Pseudomonadati</taxon>
        <taxon>Pseudomonadota</taxon>
        <taxon>Gammaproteobacteria</taxon>
        <taxon>Pseudomonadales</taxon>
        <taxon>Pseudomonadaceae</taxon>
        <taxon>Pseudomonas</taxon>
    </lineage>
</organism>
<comment type="caution">
    <text evidence="1">The sequence shown here is derived from an EMBL/GenBank/DDBJ whole genome shotgun (WGS) entry which is preliminary data.</text>
</comment>
<protein>
    <submittedName>
        <fullName evidence="1">Uncharacterized protein</fullName>
    </submittedName>
</protein>
<proteinExistence type="predicted"/>
<dbReference type="OrthoDB" id="6964443at2"/>
<dbReference type="Proteomes" id="UP000317951">
    <property type="component" value="Unassembled WGS sequence"/>
</dbReference>